<protein>
    <submittedName>
        <fullName evidence="1">Uncharacterized protein</fullName>
    </submittedName>
</protein>
<dbReference type="AlphaFoldDB" id="A0AAV4SES5"/>
<sequence>MIGHGTFCGQTRRFSLQGIVNTHNMVIGKSISKCNCVVWVDGIVYCNCTIVFRGGVSRYCTINGKRSLLRNQVIQTLQQHACQDRILFMQDGAPPALAKPVMQLLKEYFGSGRIISRHFPTTWLARSLDLNPSGCGVI</sequence>
<dbReference type="InterPro" id="IPR036397">
    <property type="entry name" value="RNaseH_sf"/>
</dbReference>
<comment type="caution">
    <text evidence="1">The sequence shown here is derived from an EMBL/GenBank/DDBJ whole genome shotgun (WGS) entry which is preliminary data.</text>
</comment>
<accession>A0AAV4SES5</accession>
<name>A0AAV4SES5_9ARAC</name>
<dbReference type="PANTHER" id="PTHR47326:SF1">
    <property type="entry name" value="HTH PSQ-TYPE DOMAIN-CONTAINING PROTEIN"/>
    <property type="match status" value="1"/>
</dbReference>
<dbReference type="PANTHER" id="PTHR47326">
    <property type="entry name" value="TRANSPOSABLE ELEMENT TC3 TRANSPOSASE-LIKE PROTEIN"/>
    <property type="match status" value="1"/>
</dbReference>
<evidence type="ECO:0000313" key="1">
    <source>
        <dbReference type="EMBL" id="GIY30363.1"/>
    </source>
</evidence>
<organism evidence="1 2">
    <name type="scientific">Caerostris darwini</name>
    <dbReference type="NCBI Taxonomy" id="1538125"/>
    <lineage>
        <taxon>Eukaryota</taxon>
        <taxon>Metazoa</taxon>
        <taxon>Ecdysozoa</taxon>
        <taxon>Arthropoda</taxon>
        <taxon>Chelicerata</taxon>
        <taxon>Arachnida</taxon>
        <taxon>Araneae</taxon>
        <taxon>Araneomorphae</taxon>
        <taxon>Entelegynae</taxon>
        <taxon>Araneoidea</taxon>
        <taxon>Araneidae</taxon>
        <taxon>Caerostris</taxon>
    </lineage>
</organism>
<keyword evidence="2" id="KW-1185">Reference proteome</keyword>
<dbReference type="Proteomes" id="UP001054837">
    <property type="component" value="Unassembled WGS sequence"/>
</dbReference>
<gene>
    <name evidence="1" type="primary">AVEN_272065_1</name>
    <name evidence="1" type="ORF">CDAR_126121</name>
</gene>
<dbReference type="Gene3D" id="3.30.420.10">
    <property type="entry name" value="Ribonuclease H-like superfamily/Ribonuclease H"/>
    <property type="match status" value="1"/>
</dbReference>
<evidence type="ECO:0000313" key="2">
    <source>
        <dbReference type="Proteomes" id="UP001054837"/>
    </source>
</evidence>
<dbReference type="EMBL" id="BPLQ01007478">
    <property type="protein sequence ID" value="GIY30363.1"/>
    <property type="molecule type" value="Genomic_DNA"/>
</dbReference>
<reference evidence="1 2" key="1">
    <citation type="submission" date="2021-06" db="EMBL/GenBank/DDBJ databases">
        <title>Caerostris darwini draft genome.</title>
        <authorList>
            <person name="Kono N."/>
            <person name="Arakawa K."/>
        </authorList>
    </citation>
    <scope>NUCLEOTIDE SEQUENCE [LARGE SCALE GENOMIC DNA]</scope>
</reference>
<proteinExistence type="predicted"/>
<dbReference type="GO" id="GO:0003676">
    <property type="term" value="F:nucleic acid binding"/>
    <property type="evidence" value="ECO:0007669"/>
    <property type="project" value="InterPro"/>
</dbReference>